<name>A0A323UK14_RHOPL</name>
<evidence type="ECO:0000256" key="1">
    <source>
        <dbReference type="SAM" id="SignalP"/>
    </source>
</evidence>
<evidence type="ECO:0000313" key="3">
    <source>
        <dbReference type="Proteomes" id="UP000248134"/>
    </source>
</evidence>
<reference evidence="2 3" key="1">
    <citation type="submission" date="2018-06" db="EMBL/GenBank/DDBJ databases">
        <title>Draft Whole-Genome Sequence of the purple photosynthetic bacterium Rhodospeudomonas palustris XCP.</title>
        <authorList>
            <person name="Rayyan A."/>
            <person name="Meyer T.E."/>
            <person name="Kyndt J.A."/>
        </authorList>
    </citation>
    <scope>NUCLEOTIDE SEQUENCE [LARGE SCALE GENOMIC DNA]</scope>
    <source>
        <strain evidence="2 3">XCP</strain>
    </source>
</reference>
<protein>
    <submittedName>
        <fullName evidence="2">Uncharacterized protein</fullName>
    </submittedName>
</protein>
<dbReference type="Proteomes" id="UP000248134">
    <property type="component" value="Unassembled WGS sequence"/>
</dbReference>
<dbReference type="RefSeq" id="WP_110785203.1">
    <property type="nucleotide sequence ID" value="NZ_QKQS01000010.1"/>
</dbReference>
<accession>A0A323UK14</accession>
<organism evidence="2 3">
    <name type="scientific">Rhodopseudomonas palustris</name>
    <dbReference type="NCBI Taxonomy" id="1076"/>
    <lineage>
        <taxon>Bacteria</taxon>
        <taxon>Pseudomonadati</taxon>
        <taxon>Pseudomonadota</taxon>
        <taxon>Alphaproteobacteria</taxon>
        <taxon>Hyphomicrobiales</taxon>
        <taxon>Nitrobacteraceae</taxon>
        <taxon>Rhodopseudomonas</taxon>
    </lineage>
</organism>
<dbReference type="EMBL" id="QKQS01000010">
    <property type="protein sequence ID" value="PZA12834.1"/>
    <property type="molecule type" value="Genomic_DNA"/>
</dbReference>
<proteinExistence type="predicted"/>
<dbReference type="AlphaFoldDB" id="A0A323UK14"/>
<gene>
    <name evidence="2" type="ORF">DNX69_06495</name>
</gene>
<evidence type="ECO:0000313" key="2">
    <source>
        <dbReference type="EMBL" id="PZA12834.1"/>
    </source>
</evidence>
<dbReference type="OrthoDB" id="8562541at2"/>
<comment type="caution">
    <text evidence="2">The sequence shown here is derived from an EMBL/GenBank/DDBJ whole genome shotgun (WGS) entry which is preliminary data.</text>
</comment>
<sequence>MRYVFLAAAISAWSTGALGNAFDDCVLEKMPGTTSDLAAKSIKTACLRKSSVQIPEGDLKAITGTVSYVTFGTNPRPGFLAEVRNDANFIVTEITFAVAIETRASQFFTVDTFIYAPPRVMFAGLPPDPTLEMRIDPHSEKRFHFAGTVPDLTTKAKWSWYVASAKGIPNR</sequence>
<feature type="signal peptide" evidence="1">
    <location>
        <begin position="1"/>
        <end position="19"/>
    </location>
</feature>
<feature type="chain" id="PRO_5016242381" evidence="1">
    <location>
        <begin position="20"/>
        <end position="171"/>
    </location>
</feature>
<keyword evidence="1" id="KW-0732">Signal</keyword>